<dbReference type="Pfam" id="PF00582">
    <property type="entry name" value="Usp"/>
    <property type="match status" value="1"/>
</dbReference>
<comment type="caution">
    <text evidence="3">The sequence shown here is derived from an EMBL/GenBank/DDBJ whole genome shotgun (WGS) entry which is preliminary data.</text>
</comment>
<dbReference type="Proteomes" id="UP000675940">
    <property type="component" value="Unassembled WGS sequence"/>
</dbReference>
<dbReference type="PANTHER" id="PTHR46268">
    <property type="entry name" value="STRESS RESPONSE PROTEIN NHAX"/>
    <property type="match status" value="1"/>
</dbReference>
<dbReference type="InterPro" id="IPR006016">
    <property type="entry name" value="UspA"/>
</dbReference>
<reference evidence="3" key="1">
    <citation type="submission" date="2021-03" db="EMBL/GenBank/DDBJ databases">
        <title>Sagittula salina sp. nov. strain M10.9X isolated from the marine waste.</title>
        <authorList>
            <person name="Satari L."/>
            <person name="Molina-Menor E."/>
            <person name="Vidal-Verdu A."/>
            <person name="Pascual J."/>
            <person name="Pereto J."/>
            <person name="Porcar M."/>
        </authorList>
    </citation>
    <scope>NUCLEOTIDE SEQUENCE</scope>
    <source>
        <strain evidence="3">M10.9X</strain>
    </source>
</reference>
<evidence type="ECO:0000259" key="2">
    <source>
        <dbReference type="Pfam" id="PF00582"/>
    </source>
</evidence>
<keyword evidence="4" id="KW-1185">Reference proteome</keyword>
<evidence type="ECO:0000256" key="1">
    <source>
        <dbReference type="ARBA" id="ARBA00008791"/>
    </source>
</evidence>
<organism evidence="3 4">
    <name type="scientific">Sagittula salina</name>
    <dbReference type="NCBI Taxonomy" id="2820268"/>
    <lineage>
        <taxon>Bacteria</taxon>
        <taxon>Pseudomonadati</taxon>
        <taxon>Pseudomonadota</taxon>
        <taxon>Alphaproteobacteria</taxon>
        <taxon>Rhodobacterales</taxon>
        <taxon>Roseobacteraceae</taxon>
        <taxon>Sagittula</taxon>
    </lineage>
</organism>
<feature type="domain" description="UspA" evidence="2">
    <location>
        <begin position="177"/>
        <end position="282"/>
    </location>
</feature>
<comment type="similarity">
    <text evidence="1">Belongs to the universal stress protein A family.</text>
</comment>
<dbReference type="CDD" id="cd00293">
    <property type="entry name" value="USP-like"/>
    <property type="match status" value="1"/>
</dbReference>
<accession>A0A940MP79</accession>
<evidence type="ECO:0000313" key="4">
    <source>
        <dbReference type="Proteomes" id="UP000675940"/>
    </source>
</evidence>
<dbReference type="RefSeq" id="WP_209360877.1">
    <property type="nucleotide sequence ID" value="NZ_JAGISH010000005.1"/>
</dbReference>
<sequence length="283" mass="30328">MIKSILVPVRGDGMVATVLAHAAELARQHNAKVNVVHCRARAKDLMPQGVPLPDFARKVMMEQAVELADRQEGHLRGILRRLAGEYGLSEDGSEQGSVICTFTEEDGRMADVVKHAGRLSDIIVLPKPQKERNLGQSSLKAALYGAGRPVLLCPGQLRPDASFAQHVAIGWNGSLPAARAVASSLDVVHAAKRVSILAGGTGEAHGPTTQELVDYYALRGIDAEVVRFEHKDPAKGLLETCKTIGASLLVIGAYSHSHETEMLFGGNTGRIVDNTEMPILMAH</sequence>
<dbReference type="AlphaFoldDB" id="A0A940MP79"/>
<dbReference type="EMBL" id="JAGISH010000005">
    <property type="protein sequence ID" value="MBP0482934.1"/>
    <property type="molecule type" value="Genomic_DNA"/>
</dbReference>
<dbReference type="Gene3D" id="3.40.50.12370">
    <property type="match status" value="1"/>
</dbReference>
<dbReference type="PANTHER" id="PTHR46268:SF15">
    <property type="entry name" value="UNIVERSAL STRESS PROTEIN HP_0031"/>
    <property type="match status" value="1"/>
</dbReference>
<dbReference type="SUPFAM" id="SSF52402">
    <property type="entry name" value="Adenine nucleotide alpha hydrolases-like"/>
    <property type="match status" value="2"/>
</dbReference>
<protein>
    <submittedName>
        <fullName evidence="3">Universal stress protein</fullName>
    </submittedName>
</protein>
<evidence type="ECO:0000313" key="3">
    <source>
        <dbReference type="EMBL" id="MBP0482934.1"/>
    </source>
</evidence>
<proteinExistence type="inferred from homology"/>
<gene>
    <name evidence="3" type="ORF">J5474_10580</name>
</gene>
<name>A0A940MP79_9RHOB</name>